<dbReference type="EMBL" id="CACRSL010000005">
    <property type="protein sequence ID" value="VYT25648.1"/>
    <property type="molecule type" value="Genomic_DNA"/>
</dbReference>
<dbReference type="InterPro" id="IPR014229">
    <property type="entry name" value="Spore_YtfJ"/>
</dbReference>
<reference evidence="1" key="1">
    <citation type="submission" date="2019-11" db="EMBL/GenBank/DDBJ databases">
        <authorList>
            <person name="Feng L."/>
        </authorList>
    </citation>
    <scope>NUCLEOTIDE SEQUENCE</scope>
    <source>
        <strain evidence="1">AundefinedLFYP135</strain>
    </source>
</reference>
<dbReference type="NCBIfam" id="TIGR02874">
    <property type="entry name" value="spore_ytfJ"/>
    <property type="match status" value="1"/>
</dbReference>
<protein>
    <submittedName>
        <fullName evidence="1">Putative spore protein YtfJ</fullName>
    </submittedName>
</protein>
<dbReference type="PANTHER" id="PTHR39162:SF1">
    <property type="entry name" value="SPORULATION PROTEIN YTFJ"/>
    <property type="match status" value="1"/>
</dbReference>
<sequence>MSHPIKDLMDSSIQNLHQLVDVNTIIGDPVTTPDGTTIIPVSKVTFGYASGGSEFPSSKTPDPFGGGAGAGVTIQPIAFLVIKAGGGVQLLQLATSSNTADKVVNLVPEVIDKITGIVQKSKEEKGAVREEPPITL</sequence>
<proteinExistence type="predicted"/>
<accession>A0A6N2V669</accession>
<gene>
    <name evidence="1" type="primary">ytfJ</name>
    <name evidence="1" type="ORF">AULFYP135_02311</name>
</gene>
<dbReference type="PIRSF" id="PIRSF021377">
    <property type="entry name" value="YtfJ"/>
    <property type="match status" value="1"/>
</dbReference>
<name>A0A6N2V669_9FIRM</name>
<dbReference type="Pfam" id="PF09579">
    <property type="entry name" value="Spore_YtfJ"/>
    <property type="match status" value="1"/>
</dbReference>
<evidence type="ECO:0000313" key="1">
    <source>
        <dbReference type="EMBL" id="VYT25648.1"/>
    </source>
</evidence>
<dbReference type="AlphaFoldDB" id="A0A6N2V669"/>
<organism evidence="1">
    <name type="scientific">uncultured Anaerotruncus sp</name>
    <dbReference type="NCBI Taxonomy" id="905011"/>
    <lineage>
        <taxon>Bacteria</taxon>
        <taxon>Bacillati</taxon>
        <taxon>Bacillota</taxon>
        <taxon>Clostridia</taxon>
        <taxon>Eubacteriales</taxon>
        <taxon>Oscillospiraceae</taxon>
        <taxon>Anaerotruncus</taxon>
        <taxon>environmental samples</taxon>
    </lineage>
</organism>
<dbReference type="PANTHER" id="PTHR39162">
    <property type="entry name" value="GLL3345 PROTEIN"/>
    <property type="match status" value="1"/>
</dbReference>